<accession>A0A949N9A2</accession>
<sequence length="48" mass="4932">MDTDEAAVNSRSFTGCCKGLQGVRQLPDRATAARPGPLRTAGPGTTAE</sequence>
<evidence type="ECO:0000313" key="3">
    <source>
        <dbReference type="Proteomes" id="UP000694501"/>
    </source>
</evidence>
<organism evidence="2 3">
    <name type="scientific">Streptomyces tardus</name>
    <dbReference type="NCBI Taxonomy" id="2780544"/>
    <lineage>
        <taxon>Bacteria</taxon>
        <taxon>Bacillati</taxon>
        <taxon>Actinomycetota</taxon>
        <taxon>Actinomycetes</taxon>
        <taxon>Kitasatosporales</taxon>
        <taxon>Streptomycetaceae</taxon>
        <taxon>Streptomyces</taxon>
    </lineage>
</organism>
<name>A0A949N9A2_9ACTN</name>
<proteinExistence type="predicted"/>
<protein>
    <submittedName>
        <fullName evidence="2">Uncharacterized protein</fullName>
    </submittedName>
</protein>
<gene>
    <name evidence="2" type="ORF">JGS22_017650</name>
</gene>
<evidence type="ECO:0000256" key="1">
    <source>
        <dbReference type="SAM" id="MobiDB-lite"/>
    </source>
</evidence>
<evidence type="ECO:0000313" key="2">
    <source>
        <dbReference type="EMBL" id="MBU7599391.1"/>
    </source>
</evidence>
<feature type="region of interest" description="Disordered" evidence="1">
    <location>
        <begin position="27"/>
        <end position="48"/>
    </location>
</feature>
<dbReference type="Proteomes" id="UP000694501">
    <property type="component" value="Unassembled WGS sequence"/>
</dbReference>
<dbReference type="AlphaFoldDB" id="A0A949N9A2"/>
<reference evidence="2" key="1">
    <citation type="submission" date="2021-06" db="EMBL/GenBank/DDBJ databases">
        <title>Sequencing of actinobacteria type strains.</title>
        <authorList>
            <person name="Nguyen G.-S."/>
            <person name="Wentzel A."/>
        </authorList>
    </citation>
    <scope>NUCLEOTIDE SEQUENCE</scope>
    <source>
        <strain evidence="2">P38-E01</strain>
    </source>
</reference>
<comment type="caution">
    <text evidence="2">The sequence shown here is derived from an EMBL/GenBank/DDBJ whole genome shotgun (WGS) entry which is preliminary data.</text>
</comment>
<dbReference type="RefSeq" id="WP_211038211.1">
    <property type="nucleotide sequence ID" value="NZ_JAELVF020000001.1"/>
</dbReference>
<dbReference type="EMBL" id="JAELVF020000001">
    <property type="protein sequence ID" value="MBU7599391.1"/>
    <property type="molecule type" value="Genomic_DNA"/>
</dbReference>
<keyword evidence="3" id="KW-1185">Reference proteome</keyword>